<proteinExistence type="predicted"/>
<dbReference type="HOGENOM" id="CLU_3332924_0_0_6"/>
<keyword evidence="2" id="KW-1185">Reference proteome</keyword>
<protein>
    <submittedName>
        <fullName evidence="1">Uncharacterized protein</fullName>
    </submittedName>
</protein>
<organism evidence="1 2">
    <name type="scientific">Shewanella piezotolerans (strain WP3 / JCM 13877)</name>
    <dbReference type="NCBI Taxonomy" id="225849"/>
    <lineage>
        <taxon>Bacteria</taxon>
        <taxon>Pseudomonadati</taxon>
        <taxon>Pseudomonadota</taxon>
        <taxon>Gammaproteobacteria</taxon>
        <taxon>Alteromonadales</taxon>
        <taxon>Shewanellaceae</taxon>
        <taxon>Shewanella</taxon>
    </lineage>
</organism>
<evidence type="ECO:0000313" key="1">
    <source>
        <dbReference type="EMBL" id="ACJ29386.1"/>
    </source>
</evidence>
<name>B8CMJ7_SHEPW</name>
<evidence type="ECO:0000313" key="2">
    <source>
        <dbReference type="Proteomes" id="UP000000753"/>
    </source>
</evidence>
<sequence length="38" mass="4292">MQPLIPTPLHNKQLKDLMHQGSQPLKVAFAALQEIEEP</sequence>
<dbReference type="KEGG" id="swp:swp_2651"/>
<gene>
    <name evidence="1" type="ordered locus">swp_2651</name>
</gene>
<reference evidence="1 2" key="1">
    <citation type="journal article" date="2008" name="PLoS ONE">
        <title>Environmental adaptation: genomic analysis of the piezotolerant and psychrotolerant deep-sea iron reducing bacterium Shewanella piezotolerans WP3.</title>
        <authorList>
            <person name="Wang F."/>
            <person name="Wang J."/>
            <person name="Jian H."/>
            <person name="Zhang B."/>
            <person name="Li S."/>
            <person name="Wang F."/>
            <person name="Zeng X."/>
            <person name="Gao L."/>
            <person name="Bartlett D.H."/>
            <person name="Yu J."/>
            <person name="Hu S."/>
            <person name="Xiao X."/>
        </authorList>
    </citation>
    <scope>NUCLEOTIDE SEQUENCE [LARGE SCALE GENOMIC DNA]</scope>
    <source>
        <strain evidence="2">WP3 / JCM 13877</strain>
    </source>
</reference>
<dbReference type="EMBL" id="CP000472">
    <property type="protein sequence ID" value="ACJ29386.1"/>
    <property type="molecule type" value="Genomic_DNA"/>
</dbReference>
<dbReference type="AlphaFoldDB" id="B8CMJ7"/>
<dbReference type="Proteomes" id="UP000000753">
    <property type="component" value="Chromosome"/>
</dbReference>
<accession>B8CMJ7</accession>